<gene>
    <name evidence="1" type="ORF">K444DRAFT_689993</name>
</gene>
<dbReference type="OrthoDB" id="9632421at2759"/>
<proteinExistence type="predicted"/>
<dbReference type="InParanoid" id="A0A2J6TWG5"/>
<sequence length="362" mass="40157">MARLLRHDMGARNLITFPYLINSTIDSRSPTNIANALIEAQDNYIFKDATEVIKAIKDPVTEVIKAIKDPATEVIEASTTKVIKAPTAEVIEAPTAEVIEAPTAKVIEAPTAKVIKAPTAKVIKAPTANTIKALAKGTTAPATIATLAKSTTVPIIPITITKPEPPARITLVHEVIPKAFTIVHAAKYGPLPEAFGYQTTNPKANNYFDATDKAYIIFHIKKLNATGTNIPYMNTRDYSKYLKSLSKEILSTKRQKEPIFTFFLVINNAAYRIKIFGKLKNKILKNSKLNRPKAGNIVRIRIPFDVPDCPEYTGKNTKRPRIFPQDFNNNGTFREDFNNNTQEAAEVRREISTEAIAKEELR</sequence>
<dbReference type="STRING" id="1095630.A0A2J6TWG5"/>
<accession>A0A2J6TWG5</accession>
<dbReference type="AlphaFoldDB" id="A0A2J6TWG5"/>
<reference evidence="1 2" key="1">
    <citation type="submission" date="2016-04" db="EMBL/GenBank/DDBJ databases">
        <title>A degradative enzymes factory behind the ericoid mycorrhizal symbiosis.</title>
        <authorList>
            <consortium name="DOE Joint Genome Institute"/>
            <person name="Martino E."/>
            <person name="Morin E."/>
            <person name="Grelet G."/>
            <person name="Kuo A."/>
            <person name="Kohler A."/>
            <person name="Daghino S."/>
            <person name="Barry K."/>
            <person name="Choi C."/>
            <person name="Cichocki N."/>
            <person name="Clum A."/>
            <person name="Copeland A."/>
            <person name="Hainaut M."/>
            <person name="Haridas S."/>
            <person name="Labutti K."/>
            <person name="Lindquist E."/>
            <person name="Lipzen A."/>
            <person name="Khouja H.-R."/>
            <person name="Murat C."/>
            <person name="Ohm R."/>
            <person name="Olson A."/>
            <person name="Spatafora J."/>
            <person name="Veneault-Fourrey C."/>
            <person name="Henrissat B."/>
            <person name="Grigoriev I."/>
            <person name="Martin F."/>
            <person name="Perotto S."/>
        </authorList>
    </citation>
    <scope>NUCLEOTIDE SEQUENCE [LARGE SCALE GENOMIC DNA]</scope>
    <source>
        <strain evidence="1 2">E</strain>
    </source>
</reference>
<dbReference type="Proteomes" id="UP000235371">
    <property type="component" value="Unassembled WGS sequence"/>
</dbReference>
<evidence type="ECO:0000313" key="2">
    <source>
        <dbReference type="Proteomes" id="UP000235371"/>
    </source>
</evidence>
<protein>
    <submittedName>
        <fullName evidence="1">Uncharacterized protein</fullName>
    </submittedName>
</protein>
<evidence type="ECO:0000313" key="1">
    <source>
        <dbReference type="EMBL" id="PMD67369.1"/>
    </source>
</evidence>
<dbReference type="EMBL" id="KZ613740">
    <property type="protein sequence ID" value="PMD67369.1"/>
    <property type="molecule type" value="Genomic_DNA"/>
</dbReference>
<keyword evidence="2" id="KW-1185">Reference proteome</keyword>
<organism evidence="1 2">
    <name type="scientific">Hyaloscypha bicolor E</name>
    <dbReference type="NCBI Taxonomy" id="1095630"/>
    <lineage>
        <taxon>Eukaryota</taxon>
        <taxon>Fungi</taxon>
        <taxon>Dikarya</taxon>
        <taxon>Ascomycota</taxon>
        <taxon>Pezizomycotina</taxon>
        <taxon>Leotiomycetes</taxon>
        <taxon>Helotiales</taxon>
        <taxon>Hyaloscyphaceae</taxon>
        <taxon>Hyaloscypha</taxon>
        <taxon>Hyaloscypha bicolor</taxon>
    </lineage>
</organism>
<name>A0A2J6TWG5_9HELO</name>
<dbReference type="GeneID" id="36595830"/>
<dbReference type="RefSeq" id="XP_024744273.1">
    <property type="nucleotide sequence ID" value="XM_024887754.1"/>
</dbReference>